<dbReference type="Proteomes" id="UP001157006">
    <property type="component" value="Chromosome 3"/>
</dbReference>
<feature type="compositionally biased region" description="Polar residues" evidence="1">
    <location>
        <begin position="31"/>
        <end position="51"/>
    </location>
</feature>
<dbReference type="EMBL" id="OX451738">
    <property type="protein sequence ID" value="CAI8602820.1"/>
    <property type="molecule type" value="Genomic_DNA"/>
</dbReference>
<evidence type="ECO:0000313" key="2">
    <source>
        <dbReference type="EMBL" id="CAI8602820.1"/>
    </source>
</evidence>
<evidence type="ECO:0000313" key="3">
    <source>
        <dbReference type="Proteomes" id="UP001157006"/>
    </source>
</evidence>
<protein>
    <submittedName>
        <fullName evidence="2">Uncharacterized protein</fullName>
    </submittedName>
</protein>
<sequence>MARRGRPKKEVPPSSSTVSVIDASVVGSPVSLKNQVPSSTESTSLKTPSVLASNEEEGVKYVNQELPRKLWVDILNENRNPAMHIKSQGNRNVQMQHQLVEGEEKWTQVPGNGRDKGKGVLIDPQAVKLQLPLLQARKHIAMTRNNLEMAQTRLQDDKMNTEKMNDVKKLCAELLYWNETEIAILKQRAKVNWLKFGDDNSSFFIRL</sequence>
<reference evidence="2 3" key="1">
    <citation type="submission" date="2023-01" db="EMBL/GenBank/DDBJ databases">
        <authorList>
            <person name="Kreplak J."/>
        </authorList>
    </citation>
    <scope>NUCLEOTIDE SEQUENCE [LARGE SCALE GENOMIC DNA]</scope>
</reference>
<name>A0AAV1A1P0_VICFA</name>
<proteinExistence type="predicted"/>
<keyword evidence="3" id="KW-1185">Reference proteome</keyword>
<evidence type="ECO:0000256" key="1">
    <source>
        <dbReference type="SAM" id="MobiDB-lite"/>
    </source>
</evidence>
<dbReference type="AlphaFoldDB" id="A0AAV1A1P0"/>
<gene>
    <name evidence="2" type="ORF">VFH_III058480</name>
</gene>
<accession>A0AAV1A1P0</accession>
<organism evidence="2 3">
    <name type="scientific">Vicia faba</name>
    <name type="common">Broad bean</name>
    <name type="synonym">Faba vulgaris</name>
    <dbReference type="NCBI Taxonomy" id="3906"/>
    <lineage>
        <taxon>Eukaryota</taxon>
        <taxon>Viridiplantae</taxon>
        <taxon>Streptophyta</taxon>
        <taxon>Embryophyta</taxon>
        <taxon>Tracheophyta</taxon>
        <taxon>Spermatophyta</taxon>
        <taxon>Magnoliopsida</taxon>
        <taxon>eudicotyledons</taxon>
        <taxon>Gunneridae</taxon>
        <taxon>Pentapetalae</taxon>
        <taxon>rosids</taxon>
        <taxon>fabids</taxon>
        <taxon>Fabales</taxon>
        <taxon>Fabaceae</taxon>
        <taxon>Papilionoideae</taxon>
        <taxon>50 kb inversion clade</taxon>
        <taxon>NPAAA clade</taxon>
        <taxon>Hologalegina</taxon>
        <taxon>IRL clade</taxon>
        <taxon>Fabeae</taxon>
        <taxon>Vicia</taxon>
    </lineage>
</organism>
<feature type="region of interest" description="Disordered" evidence="1">
    <location>
        <begin position="26"/>
        <end position="51"/>
    </location>
</feature>